<sequence>MIIKLIILGIFCIIGFGVAYCIGQYNTKTNIECEEGGEE</sequence>
<comment type="caution">
    <text evidence="1">The sequence shown here is derived from an EMBL/GenBank/DDBJ whole genome shotgun (WGS) entry which is preliminary data.</text>
</comment>
<dbReference type="EMBL" id="BART01013706">
    <property type="protein sequence ID" value="GAG80179.1"/>
    <property type="molecule type" value="Genomic_DNA"/>
</dbReference>
<proteinExistence type="predicted"/>
<evidence type="ECO:0000313" key="1">
    <source>
        <dbReference type="EMBL" id="GAG80179.1"/>
    </source>
</evidence>
<dbReference type="AlphaFoldDB" id="X1AE48"/>
<protein>
    <submittedName>
        <fullName evidence="1">Uncharacterized protein</fullName>
    </submittedName>
</protein>
<accession>X1AE48</accession>
<gene>
    <name evidence="1" type="ORF">S01H4_27858</name>
</gene>
<reference evidence="1" key="1">
    <citation type="journal article" date="2014" name="Front. Microbiol.">
        <title>High frequency of phylogenetically diverse reductive dehalogenase-homologous genes in deep subseafloor sedimentary metagenomes.</title>
        <authorList>
            <person name="Kawai M."/>
            <person name="Futagami T."/>
            <person name="Toyoda A."/>
            <person name="Takaki Y."/>
            <person name="Nishi S."/>
            <person name="Hori S."/>
            <person name="Arai W."/>
            <person name="Tsubouchi T."/>
            <person name="Morono Y."/>
            <person name="Uchiyama I."/>
            <person name="Ito T."/>
            <person name="Fujiyama A."/>
            <person name="Inagaki F."/>
            <person name="Takami H."/>
        </authorList>
    </citation>
    <scope>NUCLEOTIDE SEQUENCE</scope>
    <source>
        <strain evidence="1">Expedition CK06-06</strain>
    </source>
</reference>
<name>X1AE48_9ZZZZ</name>
<organism evidence="1">
    <name type="scientific">marine sediment metagenome</name>
    <dbReference type="NCBI Taxonomy" id="412755"/>
    <lineage>
        <taxon>unclassified sequences</taxon>
        <taxon>metagenomes</taxon>
        <taxon>ecological metagenomes</taxon>
    </lineage>
</organism>